<gene>
    <name evidence="1" type="ordered locus">Mevan_1539</name>
</gene>
<accession>A6USG0</accession>
<evidence type="ECO:0000313" key="2">
    <source>
        <dbReference type="Proteomes" id="UP000001107"/>
    </source>
</evidence>
<keyword evidence="2" id="KW-1185">Reference proteome</keyword>
<reference evidence="1" key="1">
    <citation type="submission" date="2007-06" db="EMBL/GenBank/DDBJ databases">
        <title>Complete sequence of Methanococcus vannielii SB.</title>
        <authorList>
            <consortium name="US DOE Joint Genome Institute"/>
            <person name="Copeland A."/>
            <person name="Lucas S."/>
            <person name="Lapidus A."/>
            <person name="Barry K."/>
            <person name="Glavina del Rio T."/>
            <person name="Dalin E."/>
            <person name="Tice H."/>
            <person name="Pitluck S."/>
            <person name="Chain P."/>
            <person name="Malfatti S."/>
            <person name="Shin M."/>
            <person name="Vergez L."/>
            <person name="Schmutz J."/>
            <person name="Larimer F."/>
            <person name="Land M."/>
            <person name="Hauser L."/>
            <person name="Kyrpides N."/>
            <person name="Anderson I."/>
            <person name="Sieprawska-Lupa M."/>
            <person name="Whitman W.B."/>
            <person name="Richardson P."/>
        </authorList>
    </citation>
    <scope>NUCLEOTIDE SEQUENCE [LARGE SCALE GENOMIC DNA]</scope>
    <source>
        <strain evidence="1">SB</strain>
    </source>
</reference>
<dbReference type="RefSeq" id="WP_012066346.1">
    <property type="nucleotide sequence ID" value="NC_009634.1"/>
</dbReference>
<protein>
    <submittedName>
        <fullName evidence="1">Uncharacterized protein</fullName>
    </submittedName>
</protein>
<organism evidence="1 2">
    <name type="scientific">Methanococcus vannielii (strain ATCC 35089 / DSM 1224 / JCM 13029 / OCM 148 / SB)</name>
    <dbReference type="NCBI Taxonomy" id="406327"/>
    <lineage>
        <taxon>Archaea</taxon>
        <taxon>Methanobacteriati</taxon>
        <taxon>Methanobacteriota</taxon>
        <taxon>Methanomada group</taxon>
        <taxon>Methanococci</taxon>
        <taxon>Methanococcales</taxon>
        <taxon>Methanococcaceae</taxon>
        <taxon>Methanococcus</taxon>
    </lineage>
</organism>
<dbReference type="KEGG" id="mvn:Mevan_1539"/>
<dbReference type="HOGENOM" id="CLU_1227682_0_0_2"/>
<dbReference type="GeneID" id="5325024"/>
<name>A6USG0_METVS</name>
<dbReference type="EMBL" id="CP000742">
    <property type="protein sequence ID" value="ABR55432.1"/>
    <property type="molecule type" value="Genomic_DNA"/>
</dbReference>
<dbReference type="AlphaFoldDB" id="A6USG0"/>
<dbReference type="Proteomes" id="UP000001107">
    <property type="component" value="Chromosome"/>
</dbReference>
<proteinExistence type="predicted"/>
<sequence length="225" mass="26744">MKNEINTNPKIKILQKMEEILKLINENKSSLDGLHDLKGILEARLDLISEKKDEFHILNSENAFFQIKKNLNDIEKELFEKEIEKDNENIKNEIIQIYQVYIQLIEYSVNLEQEGYFNDFKVIRPVLESVISFNKLNERVITVLFDKLSNNDKNSIFKVIKNGYLKIWDIRPIRLKKFTDVQSELITGIKHFLNSITKDSEFFKGTKRLLIEILKKYNYYSKKGY</sequence>
<evidence type="ECO:0000313" key="1">
    <source>
        <dbReference type="EMBL" id="ABR55432.1"/>
    </source>
</evidence>